<sequence length="657" mass="74577">MSASTSQLEEEIDSLASQVKTLEVEISSNPQPRTVCRPCGPRWLSLLPYKRTSDFFEKWEGNTKDLIDTPATLQNMMQEDDVMSDSQISHFELDASATTDKTEEELDMLENAKCRTLGALRCYHFNLGMGTLVTGEKVDEGVERALRRLLEPSKGIGEGLICSEKMEKSGSSQGGELSDEKRLVSIVDCYIQQVASCGLEPAEHVVDLARKILDWAKEHGITDDEKEHQKSMAWTHCYSAFYSLLEKYQKSRDEDKLLVSKEALVAANRILDIDEDVRETYGNDTEDLGMEVDTCAGIPRYPAGNKTDGDDDNTDPAVETMIHDRIARSLLRNLPHARALKDAGKRHDELDGAIWESNDEQLRDEGSEKLEKASYLLKGARKMTEVLETLLVRDLQSNGAAGSEDFAEIGQKAKEIEDSWIGQIRQILSQVSQMCKDMGAARVNTDVPEEFKNMPFSLDILKMDLMFLHGEVFTPVPMHAETVNPKMRTALEIVVEYPKAGLKTLARKSMEKIVHESQFGKMCLMNDDMIAEPIARHLLEISTQNLEIDATVLEFSRRIMARIRGTETERDLALRRMVEKEVQFDRYRDGRHWADVYVASLLYDYGKLALKFEEKHEGPRLKFPPGIDRDLVLGFLKHIHYHRPENQETEEKIIELV</sequence>
<dbReference type="OrthoDB" id="3509817at2759"/>
<evidence type="ECO:0000313" key="2">
    <source>
        <dbReference type="Proteomes" id="UP000664132"/>
    </source>
</evidence>
<dbReference type="AlphaFoldDB" id="A0A8H7T7G9"/>
<keyword evidence="2" id="KW-1185">Reference proteome</keyword>
<proteinExistence type="predicted"/>
<name>A0A8H7T7G9_9HELO</name>
<reference evidence="1" key="1">
    <citation type="submission" date="2021-02" db="EMBL/GenBank/DDBJ databases">
        <title>Genome sequence Cadophora malorum strain M34.</title>
        <authorList>
            <person name="Stefanovic E."/>
            <person name="Vu D."/>
            <person name="Scully C."/>
            <person name="Dijksterhuis J."/>
            <person name="Roader J."/>
            <person name="Houbraken J."/>
        </authorList>
    </citation>
    <scope>NUCLEOTIDE SEQUENCE</scope>
    <source>
        <strain evidence="1">M34</strain>
    </source>
</reference>
<comment type="caution">
    <text evidence="1">The sequence shown here is derived from an EMBL/GenBank/DDBJ whole genome shotgun (WGS) entry which is preliminary data.</text>
</comment>
<dbReference type="EMBL" id="JAFJYH010000193">
    <property type="protein sequence ID" value="KAG4416235.1"/>
    <property type="molecule type" value="Genomic_DNA"/>
</dbReference>
<accession>A0A8H7T7G9</accession>
<protein>
    <submittedName>
        <fullName evidence="1">Uncharacterized protein</fullName>
    </submittedName>
</protein>
<evidence type="ECO:0000313" key="1">
    <source>
        <dbReference type="EMBL" id="KAG4416235.1"/>
    </source>
</evidence>
<organism evidence="1 2">
    <name type="scientific">Cadophora malorum</name>
    <dbReference type="NCBI Taxonomy" id="108018"/>
    <lineage>
        <taxon>Eukaryota</taxon>
        <taxon>Fungi</taxon>
        <taxon>Dikarya</taxon>
        <taxon>Ascomycota</taxon>
        <taxon>Pezizomycotina</taxon>
        <taxon>Leotiomycetes</taxon>
        <taxon>Helotiales</taxon>
        <taxon>Ploettnerulaceae</taxon>
        <taxon>Cadophora</taxon>
    </lineage>
</organism>
<dbReference type="Proteomes" id="UP000664132">
    <property type="component" value="Unassembled WGS sequence"/>
</dbReference>
<gene>
    <name evidence="1" type="ORF">IFR04_010638</name>
</gene>